<gene>
    <name evidence="1" type="ORF">NDU88_003401</name>
</gene>
<reference evidence="1" key="1">
    <citation type="journal article" date="2022" name="bioRxiv">
        <title>Sequencing and chromosome-scale assembly of the giantPleurodeles waltlgenome.</title>
        <authorList>
            <person name="Brown T."/>
            <person name="Elewa A."/>
            <person name="Iarovenko S."/>
            <person name="Subramanian E."/>
            <person name="Araus A.J."/>
            <person name="Petzold A."/>
            <person name="Susuki M."/>
            <person name="Suzuki K.-i.T."/>
            <person name="Hayashi T."/>
            <person name="Toyoda A."/>
            <person name="Oliveira C."/>
            <person name="Osipova E."/>
            <person name="Leigh N.D."/>
            <person name="Simon A."/>
            <person name="Yun M.H."/>
        </authorList>
    </citation>
    <scope>NUCLEOTIDE SEQUENCE</scope>
    <source>
        <strain evidence="1">20211129_DDA</strain>
        <tissue evidence="1">Liver</tissue>
    </source>
</reference>
<organism evidence="1 2">
    <name type="scientific">Pleurodeles waltl</name>
    <name type="common">Iberian ribbed newt</name>
    <dbReference type="NCBI Taxonomy" id="8319"/>
    <lineage>
        <taxon>Eukaryota</taxon>
        <taxon>Metazoa</taxon>
        <taxon>Chordata</taxon>
        <taxon>Craniata</taxon>
        <taxon>Vertebrata</taxon>
        <taxon>Euteleostomi</taxon>
        <taxon>Amphibia</taxon>
        <taxon>Batrachia</taxon>
        <taxon>Caudata</taxon>
        <taxon>Salamandroidea</taxon>
        <taxon>Salamandridae</taxon>
        <taxon>Pleurodelinae</taxon>
        <taxon>Pleurodeles</taxon>
    </lineage>
</organism>
<evidence type="ECO:0000313" key="2">
    <source>
        <dbReference type="Proteomes" id="UP001066276"/>
    </source>
</evidence>
<protein>
    <recommendedName>
        <fullName evidence="3">Secreted protein</fullName>
    </recommendedName>
</protein>
<dbReference type="EMBL" id="JANPWB010000016">
    <property type="protein sequence ID" value="KAJ1083242.1"/>
    <property type="molecule type" value="Genomic_DNA"/>
</dbReference>
<evidence type="ECO:0008006" key="3">
    <source>
        <dbReference type="Google" id="ProtNLM"/>
    </source>
</evidence>
<keyword evidence="2" id="KW-1185">Reference proteome</keyword>
<evidence type="ECO:0000313" key="1">
    <source>
        <dbReference type="EMBL" id="KAJ1083242.1"/>
    </source>
</evidence>
<dbReference type="AlphaFoldDB" id="A0AAV7KWX3"/>
<sequence>MLSGAWPASARCFLLVPGSQSQQPAMVLLLGVVLVVRAPRRAFFHQLLPSSLAVRDLKKPCRCIFPRPVGKGQKCFWVRKPIPGRLPRAFRTPERTPVTPSNLYYVCSNIYPFN</sequence>
<proteinExistence type="predicted"/>
<accession>A0AAV7KWX3</accession>
<name>A0AAV7KWX3_PLEWA</name>
<dbReference type="Proteomes" id="UP001066276">
    <property type="component" value="Chromosome 12"/>
</dbReference>
<comment type="caution">
    <text evidence="1">The sequence shown here is derived from an EMBL/GenBank/DDBJ whole genome shotgun (WGS) entry which is preliminary data.</text>
</comment>